<protein>
    <submittedName>
        <fullName evidence="1">Uncharacterized protein</fullName>
    </submittedName>
</protein>
<evidence type="ECO:0000313" key="1">
    <source>
        <dbReference type="EMBL" id="OQO04820.1"/>
    </source>
</evidence>
<gene>
    <name evidence="1" type="ORF">B0A48_07837</name>
</gene>
<reference evidence="2" key="1">
    <citation type="submission" date="2017-03" db="EMBL/GenBank/DDBJ databases">
        <title>Genomes of endolithic fungi from Antarctica.</title>
        <authorList>
            <person name="Coleine C."/>
            <person name="Masonjones S."/>
            <person name="Stajich J.E."/>
        </authorList>
    </citation>
    <scope>NUCLEOTIDE SEQUENCE [LARGE SCALE GENOMIC DNA]</scope>
    <source>
        <strain evidence="2">CCFEE 5527</strain>
    </source>
</reference>
<sequence length="317" mass="35725">MAKPKKITPKDPKQARLLIAQPTPAITRMVSQYGVLVELCKCMSSADIVNLAATYREHRKYISSNPDLLKVFMDSSHCDGSGLIAQQKIFGIDFGEGVDPKTRCLGYDAKPCVDCGAKVCTWCRFHVFYSGAGDDCMSRWFEHRMCELIPHRLDDLEVDERCAVQIIKAKEMFHNWRRTQLFCSDCQPLKIANPRVPENDWCKCTIYSCLVEPWRCIPCFTILETKSICSEQKVRITLGGTTDSIVETRTRTERGYSRTVLCDCGKDVMAKSCQACRTCGLLKGWPPELTRIMKARVNSQLGGDVPSRSDDVLSQLG</sequence>
<evidence type="ECO:0000313" key="2">
    <source>
        <dbReference type="Proteomes" id="UP000192596"/>
    </source>
</evidence>
<proteinExistence type="predicted"/>
<accession>A0A1V8T0G4</accession>
<dbReference type="AlphaFoldDB" id="A0A1V8T0G4"/>
<name>A0A1V8T0G4_9PEZI</name>
<dbReference type="InParanoid" id="A0A1V8T0G4"/>
<dbReference type="Proteomes" id="UP000192596">
    <property type="component" value="Unassembled WGS sequence"/>
</dbReference>
<comment type="caution">
    <text evidence="1">The sequence shown here is derived from an EMBL/GenBank/DDBJ whole genome shotgun (WGS) entry which is preliminary data.</text>
</comment>
<dbReference type="EMBL" id="NAJO01000020">
    <property type="protein sequence ID" value="OQO04820.1"/>
    <property type="molecule type" value="Genomic_DNA"/>
</dbReference>
<organism evidence="1 2">
    <name type="scientific">Cryoendolithus antarcticus</name>
    <dbReference type="NCBI Taxonomy" id="1507870"/>
    <lineage>
        <taxon>Eukaryota</taxon>
        <taxon>Fungi</taxon>
        <taxon>Dikarya</taxon>
        <taxon>Ascomycota</taxon>
        <taxon>Pezizomycotina</taxon>
        <taxon>Dothideomycetes</taxon>
        <taxon>Dothideomycetidae</taxon>
        <taxon>Cladosporiales</taxon>
        <taxon>Cladosporiaceae</taxon>
        <taxon>Cryoendolithus</taxon>
    </lineage>
</organism>
<dbReference type="STRING" id="1507870.A0A1V8T0G4"/>
<keyword evidence="2" id="KW-1185">Reference proteome</keyword>